<organism evidence="1">
    <name type="scientific">Lygus hesperus</name>
    <name type="common">Western plant bug</name>
    <dbReference type="NCBI Taxonomy" id="30085"/>
    <lineage>
        <taxon>Eukaryota</taxon>
        <taxon>Metazoa</taxon>
        <taxon>Ecdysozoa</taxon>
        <taxon>Arthropoda</taxon>
        <taxon>Hexapoda</taxon>
        <taxon>Insecta</taxon>
        <taxon>Pterygota</taxon>
        <taxon>Neoptera</taxon>
        <taxon>Paraneoptera</taxon>
        <taxon>Hemiptera</taxon>
        <taxon>Heteroptera</taxon>
        <taxon>Panheteroptera</taxon>
        <taxon>Cimicomorpha</taxon>
        <taxon>Miridae</taxon>
        <taxon>Mirini</taxon>
        <taxon>Lygus</taxon>
    </lineage>
</organism>
<reference evidence="1" key="2">
    <citation type="submission" date="2014-07" db="EMBL/GenBank/DDBJ databases">
        <authorList>
            <person name="Hull J."/>
        </authorList>
    </citation>
    <scope>NUCLEOTIDE SEQUENCE</scope>
</reference>
<dbReference type="AlphaFoldDB" id="A0A0A9WMV8"/>
<accession>A0A0A9WMV8</accession>
<evidence type="ECO:0000313" key="1">
    <source>
        <dbReference type="EMBL" id="JAG09802.1"/>
    </source>
</evidence>
<proteinExistence type="predicted"/>
<name>A0A0A9WMV8_LYGHE</name>
<protein>
    <submittedName>
        <fullName evidence="1">Antitoxin VapB</fullName>
    </submittedName>
</protein>
<gene>
    <name evidence="1" type="primary">vapB</name>
    <name evidence="1" type="ORF">CM83_6573</name>
</gene>
<dbReference type="EMBL" id="GBHO01033802">
    <property type="protein sequence ID" value="JAG09802.1"/>
    <property type="molecule type" value="Transcribed_RNA"/>
</dbReference>
<reference evidence="1" key="1">
    <citation type="journal article" date="2014" name="PLoS ONE">
        <title>Transcriptome-Based Identification of ABC Transporters in the Western Tarnished Plant Bug Lygus hesperus.</title>
        <authorList>
            <person name="Hull J.J."/>
            <person name="Chaney K."/>
            <person name="Geib S.M."/>
            <person name="Fabrick J.A."/>
            <person name="Brent C.S."/>
            <person name="Walsh D."/>
            <person name="Lavine L.C."/>
        </authorList>
    </citation>
    <scope>NUCLEOTIDE SEQUENCE</scope>
</reference>
<sequence length="415" mass="46842">MDVQRCKHVGIVRSLRTPVGRTWDLWRNCPGSSTSVHYPAYQWMHRQNRGTGASTAHETCTILYFGPHTHARTHRYLSSTDSVGLYTFLWRVSRTPLDPKEHISIDMMVFRASSFWNNSVPTITDSMNIIDADVLLQYPRTSYEHEMFDPRSYTTTLYKAYALYKNYVYVPKIILPPNVETIFLFFSATVEATMTDVHNMQAAILNGAVGSSLQPILEIDGKFQIIIKSHTWVTETLAKTFVRDTALPKPTPSSNGGETAVASYARDIRSLPLGNPLHIPPTLDELFQVYTIAYPFASLTCYETAKFSANQETFTTAVGSSNTLNGVQVHSSPFDSGTSEYERPHITFALWVPPQQNTDGYKFDWVDVEIQLQVQPKKKAQIEMNDAGVMMDVLSLYKDAHTTVQGAECERISRP</sequence>